<dbReference type="AlphaFoldDB" id="A0A376MA18"/>
<evidence type="ECO:0000259" key="8">
    <source>
        <dbReference type="Pfam" id="PF02687"/>
    </source>
</evidence>
<dbReference type="EMBL" id="UGAK01000003">
    <property type="protein sequence ID" value="STF94819.1"/>
    <property type="molecule type" value="Genomic_DNA"/>
</dbReference>
<evidence type="ECO:0000313" key="9">
    <source>
        <dbReference type="EMBL" id="STF94819.1"/>
    </source>
</evidence>
<feature type="domain" description="ABC3 transporter permease C-terminal" evidence="8">
    <location>
        <begin position="258"/>
        <end position="369"/>
    </location>
</feature>
<gene>
    <name evidence="9" type="primary">aatP</name>
    <name evidence="9" type="ORF">NCTC7927_03694</name>
</gene>
<reference evidence="9 10" key="1">
    <citation type="submission" date="2018-06" db="EMBL/GenBank/DDBJ databases">
        <authorList>
            <consortium name="Pathogen Informatics"/>
            <person name="Doyle S."/>
        </authorList>
    </citation>
    <scope>NUCLEOTIDE SEQUENCE [LARGE SCALE GENOMIC DNA]</scope>
    <source>
        <strain evidence="9 10">NCTC7927</strain>
    </source>
</reference>
<evidence type="ECO:0000256" key="3">
    <source>
        <dbReference type="ARBA" id="ARBA00022692"/>
    </source>
</evidence>
<evidence type="ECO:0000256" key="4">
    <source>
        <dbReference type="ARBA" id="ARBA00022989"/>
    </source>
</evidence>
<feature type="transmembrane region" description="Helical" evidence="7">
    <location>
        <begin position="308"/>
        <end position="329"/>
    </location>
</feature>
<dbReference type="InterPro" id="IPR003838">
    <property type="entry name" value="ABC3_permease_C"/>
</dbReference>
<feature type="transmembrane region" description="Helical" evidence="7">
    <location>
        <begin position="27"/>
        <end position="48"/>
    </location>
</feature>
<dbReference type="Proteomes" id="UP000254043">
    <property type="component" value="Unassembled WGS sequence"/>
</dbReference>
<name>A0A376MA18_ECOLX</name>
<evidence type="ECO:0000256" key="2">
    <source>
        <dbReference type="ARBA" id="ARBA00022475"/>
    </source>
</evidence>
<sequence length="380" mass="43146">MSCKTETVYYYLTEALLNIFENKKQNLAFMLFLSLSFVGIIITDSLIYSVSLKAENELQVYGDKVMHVKLNQPKTTEKIMRIFETISNDISFSKQSFFYVGSSPFSGDSLPVTGIDELGLGMSNIKFLDDKFYGNVAIVNDIGIFGKSKQVFINGIPFKVIGVIYTSNTDFLDSLGLSSNLYNEQIYVPLKTMFRLKMSNEIDSFKLLLNKNITFESINEVREILYNNKIRDFNIITSLNAKETVERVLKRFSLLTNSVYIILTFSAVVTCFMLSKRNFYSRSTEIALKIIHGVKQGEIILMVLTESFIILFICLVLSISSGYTAMYVITKILDVDISIRMTMITISLSTILIAFIISNVIFGKLFFNMNPVNVIKGRIE</sequence>
<evidence type="ECO:0000256" key="6">
    <source>
        <dbReference type="ARBA" id="ARBA00038076"/>
    </source>
</evidence>
<feature type="transmembrane region" description="Helical" evidence="7">
    <location>
        <begin position="341"/>
        <end position="362"/>
    </location>
</feature>
<accession>A0A376MA18</accession>
<organism evidence="9 10">
    <name type="scientific">Escherichia coli</name>
    <dbReference type="NCBI Taxonomy" id="562"/>
    <lineage>
        <taxon>Bacteria</taxon>
        <taxon>Pseudomonadati</taxon>
        <taxon>Pseudomonadota</taxon>
        <taxon>Gammaproteobacteria</taxon>
        <taxon>Enterobacterales</taxon>
        <taxon>Enterobacteriaceae</taxon>
        <taxon>Escherichia</taxon>
    </lineage>
</organism>
<dbReference type="Pfam" id="PF02687">
    <property type="entry name" value="FtsX"/>
    <property type="match status" value="1"/>
</dbReference>
<keyword evidence="4 7" id="KW-1133">Transmembrane helix</keyword>
<dbReference type="PANTHER" id="PTHR30572">
    <property type="entry name" value="MEMBRANE COMPONENT OF TRANSPORTER-RELATED"/>
    <property type="match status" value="1"/>
</dbReference>
<comment type="subcellular location">
    <subcellularLocation>
        <location evidence="1">Cell membrane</location>
        <topology evidence="1">Multi-pass membrane protein</topology>
    </subcellularLocation>
</comment>
<dbReference type="GO" id="GO:0022857">
    <property type="term" value="F:transmembrane transporter activity"/>
    <property type="evidence" value="ECO:0007669"/>
    <property type="project" value="TreeGrafter"/>
</dbReference>
<protein>
    <submittedName>
        <fullName evidence="9">Permease</fullName>
    </submittedName>
</protein>
<keyword evidence="3 7" id="KW-0812">Transmembrane</keyword>
<dbReference type="GO" id="GO:0005886">
    <property type="term" value="C:plasma membrane"/>
    <property type="evidence" value="ECO:0007669"/>
    <property type="project" value="UniProtKB-SubCell"/>
</dbReference>
<evidence type="ECO:0000256" key="1">
    <source>
        <dbReference type="ARBA" id="ARBA00004651"/>
    </source>
</evidence>
<evidence type="ECO:0000313" key="10">
    <source>
        <dbReference type="Proteomes" id="UP000254043"/>
    </source>
</evidence>
<dbReference type="PANTHER" id="PTHR30572:SF4">
    <property type="entry name" value="ABC TRANSPORTER PERMEASE YTRF"/>
    <property type="match status" value="1"/>
</dbReference>
<evidence type="ECO:0000256" key="7">
    <source>
        <dbReference type="SAM" id="Phobius"/>
    </source>
</evidence>
<dbReference type="InterPro" id="IPR050250">
    <property type="entry name" value="Macrolide_Exporter_MacB"/>
</dbReference>
<evidence type="ECO:0000256" key="5">
    <source>
        <dbReference type="ARBA" id="ARBA00023136"/>
    </source>
</evidence>
<proteinExistence type="inferred from homology"/>
<keyword evidence="5 7" id="KW-0472">Membrane</keyword>
<keyword evidence="2" id="KW-1003">Cell membrane</keyword>
<feature type="transmembrane region" description="Helical" evidence="7">
    <location>
        <begin position="252"/>
        <end position="275"/>
    </location>
</feature>
<comment type="similarity">
    <text evidence="6">Belongs to the ABC-4 integral membrane protein family.</text>
</comment>